<protein>
    <submittedName>
        <fullName evidence="1">Uncharacterized protein</fullName>
    </submittedName>
</protein>
<evidence type="ECO:0000313" key="2">
    <source>
        <dbReference type="Proteomes" id="UP000186817"/>
    </source>
</evidence>
<reference evidence="1 2" key="1">
    <citation type="submission" date="2016-02" db="EMBL/GenBank/DDBJ databases">
        <title>Genome analysis of coral dinoflagellate symbionts highlights evolutionary adaptations to a symbiotic lifestyle.</title>
        <authorList>
            <person name="Aranda M."/>
            <person name="Li Y."/>
            <person name="Liew Y.J."/>
            <person name="Baumgarten S."/>
            <person name="Simakov O."/>
            <person name="Wilson M."/>
            <person name="Piel J."/>
            <person name="Ashoor H."/>
            <person name="Bougouffa S."/>
            <person name="Bajic V.B."/>
            <person name="Ryu T."/>
            <person name="Ravasi T."/>
            <person name="Bayer T."/>
            <person name="Micklem G."/>
            <person name="Kim H."/>
            <person name="Bhak J."/>
            <person name="Lajeunesse T.C."/>
            <person name="Voolstra C.R."/>
        </authorList>
    </citation>
    <scope>NUCLEOTIDE SEQUENCE [LARGE SCALE GENOMIC DNA]</scope>
    <source>
        <strain evidence="1 2">CCMP2467</strain>
    </source>
</reference>
<sequence length="33" mass="3408">ASNNADATANLMLLRAARAAKVGTEFIAGLKTF</sequence>
<comment type="caution">
    <text evidence="1">The sequence shown here is derived from an EMBL/GenBank/DDBJ whole genome shotgun (WGS) entry which is preliminary data.</text>
</comment>
<proteinExistence type="predicted"/>
<name>A0A1Q9BPY2_SYMMI</name>
<accession>A0A1Q9BPY2</accession>
<organism evidence="1 2">
    <name type="scientific">Symbiodinium microadriaticum</name>
    <name type="common">Dinoflagellate</name>
    <name type="synonym">Zooxanthella microadriatica</name>
    <dbReference type="NCBI Taxonomy" id="2951"/>
    <lineage>
        <taxon>Eukaryota</taxon>
        <taxon>Sar</taxon>
        <taxon>Alveolata</taxon>
        <taxon>Dinophyceae</taxon>
        <taxon>Suessiales</taxon>
        <taxon>Symbiodiniaceae</taxon>
        <taxon>Symbiodinium</taxon>
    </lineage>
</organism>
<keyword evidence="2" id="KW-1185">Reference proteome</keyword>
<feature type="non-terminal residue" evidence="1">
    <location>
        <position position="1"/>
    </location>
</feature>
<dbReference type="AlphaFoldDB" id="A0A1Q9BPY2"/>
<dbReference type="EMBL" id="LSRX01007702">
    <property type="protein sequence ID" value="OLP71930.1"/>
    <property type="molecule type" value="Genomic_DNA"/>
</dbReference>
<gene>
    <name evidence="1" type="ORF">AK812_SmicGene48369</name>
</gene>
<dbReference type="Proteomes" id="UP000186817">
    <property type="component" value="Unassembled WGS sequence"/>
</dbReference>
<evidence type="ECO:0000313" key="1">
    <source>
        <dbReference type="EMBL" id="OLP71930.1"/>
    </source>
</evidence>